<comment type="similarity">
    <text evidence="8">Belongs to the binding-protein-dependent transport system permease family. LivHM subfamily.</text>
</comment>
<evidence type="ECO:0000256" key="8">
    <source>
        <dbReference type="ARBA" id="ARBA00037998"/>
    </source>
</evidence>
<keyword evidence="2" id="KW-0813">Transport</keyword>
<gene>
    <name evidence="10" type="ORF">ENS29_08610</name>
</gene>
<evidence type="ECO:0000256" key="6">
    <source>
        <dbReference type="ARBA" id="ARBA00022989"/>
    </source>
</evidence>
<evidence type="ECO:0000256" key="4">
    <source>
        <dbReference type="ARBA" id="ARBA00022692"/>
    </source>
</evidence>
<evidence type="ECO:0000256" key="2">
    <source>
        <dbReference type="ARBA" id="ARBA00022448"/>
    </source>
</evidence>
<comment type="caution">
    <text evidence="10">The sequence shown here is derived from an EMBL/GenBank/DDBJ whole genome shotgun (WGS) entry which is preliminary data.</text>
</comment>
<feature type="transmembrane region" description="Helical" evidence="9">
    <location>
        <begin position="262"/>
        <end position="281"/>
    </location>
</feature>
<protein>
    <submittedName>
        <fullName evidence="10">Branched-chain amino acid ABC transporter permease</fullName>
    </submittedName>
</protein>
<evidence type="ECO:0000313" key="10">
    <source>
        <dbReference type="EMBL" id="HGU32904.1"/>
    </source>
</evidence>
<evidence type="ECO:0000256" key="9">
    <source>
        <dbReference type="SAM" id="Phobius"/>
    </source>
</evidence>
<keyword evidence="6 9" id="KW-1133">Transmembrane helix</keyword>
<evidence type="ECO:0000256" key="3">
    <source>
        <dbReference type="ARBA" id="ARBA00022475"/>
    </source>
</evidence>
<feature type="transmembrane region" description="Helical" evidence="9">
    <location>
        <begin position="93"/>
        <end position="111"/>
    </location>
</feature>
<keyword evidence="4 9" id="KW-0812">Transmembrane</keyword>
<organism evidence="10">
    <name type="scientific">Desulfatirhabdium butyrativorans</name>
    <dbReference type="NCBI Taxonomy" id="340467"/>
    <lineage>
        <taxon>Bacteria</taxon>
        <taxon>Pseudomonadati</taxon>
        <taxon>Thermodesulfobacteriota</taxon>
        <taxon>Desulfobacteria</taxon>
        <taxon>Desulfobacterales</taxon>
        <taxon>Desulfatirhabdiaceae</taxon>
        <taxon>Desulfatirhabdium</taxon>
    </lineage>
</organism>
<feature type="transmembrane region" description="Helical" evidence="9">
    <location>
        <begin position="185"/>
        <end position="208"/>
    </location>
</feature>
<dbReference type="CDD" id="cd06582">
    <property type="entry name" value="TM_PBP1_LivH_like"/>
    <property type="match status" value="1"/>
</dbReference>
<dbReference type="InterPro" id="IPR052157">
    <property type="entry name" value="BCAA_transport_permease"/>
</dbReference>
<keyword evidence="3" id="KW-1003">Cell membrane</keyword>
<keyword evidence="5" id="KW-0029">Amino-acid transport</keyword>
<dbReference type="PANTHER" id="PTHR11795:SF445">
    <property type="entry name" value="AMINO ACID ABC TRANSPORTER PERMEASE PROTEIN"/>
    <property type="match status" value="1"/>
</dbReference>
<dbReference type="InterPro" id="IPR001851">
    <property type="entry name" value="ABC_transp_permease"/>
</dbReference>
<accession>A0A7C4MQA5</accession>
<feature type="transmembrane region" description="Helical" evidence="9">
    <location>
        <begin position="6"/>
        <end position="33"/>
    </location>
</feature>
<dbReference type="GO" id="GO:0022857">
    <property type="term" value="F:transmembrane transporter activity"/>
    <property type="evidence" value="ECO:0007669"/>
    <property type="project" value="InterPro"/>
</dbReference>
<feature type="transmembrane region" description="Helical" evidence="9">
    <location>
        <begin position="63"/>
        <end position="81"/>
    </location>
</feature>
<feature type="transmembrane region" description="Helical" evidence="9">
    <location>
        <begin position="139"/>
        <end position="165"/>
    </location>
</feature>
<name>A0A7C4MQA5_9BACT</name>
<dbReference type="PANTHER" id="PTHR11795">
    <property type="entry name" value="BRANCHED-CHAIN AMINO ACID TRANSPORT SYSTEM PERMEASE PROTEIN LIVH"/>
    <property type="match status" value="1"/>
</dbReference>
<sequence length="285" mass="30368">MLPLTIMNGLVMGVIYALAALGVSLVVGIMNVVNFAHGELYILAGYFSFLFADTLGLHPFVAILFSVSLVFLIGVAIEATLIRPTYGNDMYSLILTFILSIVLQNAYLLIFGPYPRKPPQWIAGASNVFGLFFYGNQRLIALVTGMLIIAAVFLLVHRTWFGLIIRAASQDREMAQWNGVNTTRLNMISFGLGCALAGAAGVILSPVFPVTPTSGVPVALTAFVVVVLGGMGSLKGCVVGGLLLGLVENIGAAYVSTGYKNVFGFIILILVLLFRPAGLFGRKEA</sequence>
<dbReference type="Pfam" id="PF02653">
    <property type="entry name" value="BPD_transp_2"/>
    <property type="match status" value="1"/>
</dbReference>
<dbReference type="GO" id="GO:0006865">
    <property type="term" value="P:amino acid transport"/>
    <property type="evidence" value="ECO:0007669"/>
    <property type="project" value="UniProtKB-KW"/>
</dbReference>
<dbReference type="EMBL" id="DSUH01000202">
    <property type="protein sequence ID" value="HGU32904.1"/>
    <property type="molecule type" value="Genomic_DNA"/>
</dbReference>
<comment type="subcellular location">
    <subcellularLocation>
        <location evidence="1">Cell membrane</location>
        <topology evidence="1">Multi-pass membrane protein</topology>
    </subcellularLocation>
</comment>
<dbReference type="GO" id="GO:0005886">
    <property type="term" value="C:plasma membrane"/>
    <property type="evidence" value="ECO:0007669"/>
    <property type="project" value="UniProtKB-SubCell"/>
</dbReference>
<reference evidence="10" key="1">
    <citation type="journal article" date="2020" name="mSystems">
        <title>Genome- and Community-Level Interaction Insights into Carbon Utilization and Element Cycling Functions of Hydrothermarchaeota in Hydrothermal Sediment.</title>
        <authorList>
            <person name="Zhou Z."/>
            <person name="Liu Y."/>
            <person name="Xu W."/>
            <person name="Pan J."/>
            <person name="Luo Z.H."/>
            <person name="Li M."/>
        </authorList>
    </citation>
    <scope>NUCLEOTIDE SEQUENCE [LARGE SCALE GENOMIC DNA]</scope>
    <source>
        <strain evidence="10">SpSt-477</strain>
    </source>
</reference>
<keyword evidence="7 9" id="KW-0472">Membrane</keyword>
<evidence type="ECO:0000256" key="7">
    <source>
        <dbReference type="ARBA" id="ARBA00023136"/>
    </source>
</evidence>
<proteinExistence type="inferred from homology"/>
<dbReference type="AlphaFoldDB" id="A0A7C4MQA5"/>
<evidence type="ECO:0000256" key="1">
    <source>
        <dbReference type="ARBA" id="ARBA00004651"/>
    </source>
</evidence>
<evidence type="ECO:0000256" key="5">
    <source>
        <dbReference type="ARBA" id="ARBA00022970"/>
    </source>
</evidence>